<comment type="similarity">
    <text evidence="3">In the N-terminal section; belongs to the leguminous lectin family.</text>
</comment>
<dbReference type="Gene3D" id="3.30.200.20">
    <property type="entry name" value="Phosphorylase Kinase, domain 1"/>
    <property type="match status" value="1"/>
</dbReference>
<gene>
    <name evidence="25" type="ORF">PVAP13_2KG045100</name>
</gene>
<proteinExistence type="inferred from homology"/>
<dbReference type="CDD" id="cd06899">
    <property type="entry name" value="lectin_legume_LecRK_Arcelin_ConA"/>
    <property type="match status" value="1"/>
</dbReference>
<keyword evidence="11" id="KW-0430">Lectin</keyword>
<evidence type="ECO:0000256" key="21">
    <source>
        <dbReference type="PROSITE-ProRule" id="PRU10141"/>
    </source>
</evidence>
<evidence type="ECO:0000256" key="20">
    <source>
        <dbReference type="ARBA" id="ARBA00048977"/>
    </source>
</evidence>
<evidence type="ECO:0000256" key="11">
    <source>
        <dbReference type="ARBA" id="ARBA00022734"/>
    </source>
</evidence>
<evidence type="ECO:0000256" key="7">
    <source>
        <dbReference type="ARBA" id="ARBA00022527"/>
    </source>
</evidence>
<keyword evidence="12 21" id="KW-0547">Nucleotide-binding</keyword>
<evidence type="ECO:0000256" key="6">
    <source>
        <dbReference type="ARBA" id="ARBA00022475"/>
    </source>
</evidence>
<dbReference type="AlphaFoldDB" id="A0A8T0W540"/>
<evidence type="ECO:0000256" key="15">
    <source>
        <dbReference type="ARBA" id="ARBA00022989"/>
    </source>
</evidence>
<dbReference type="EMBL" id="CM029039">
    <property type="protein sequence ID" value="KAG2639773.1"/>
    <property type="molecule type" value="Genomic_DNA"/>
</dbReference>
<feature type="signal peptide" evidence="23">
    <location>
        <begin position="1"/>
        <end position="26"/>
    </location>
</feature>
<evidence type="ECO:0000256" key="12">
    <source>
        <dbReference type="ARBA" id="ARBA00022741"/>
    </source>
</evidence>
<evidence type="ECO:0000256" key="5">
    <source>
        <dbReference type="ARBA" id="ARBA00012513"/>
    </source>
</evidence>
<evidence type="ECO:0000256" key="17">
    <source>
        <dbReference type="ARBA" id="ARBA00023170"/>
    </source>
</evidence>
<evidence type="ECO:0000256" key="13">
    <source>
        <dbReference type="ARBA" id="ARBA00022777"/>
    </source>
</evidence>
<keyword evidence="6" id="KW-1003">Cell membrane</keyword>
<evidence type="ECO:0000256" key="14">
    <source>
        <dbReference type="ARBA" id="ARBA00022840"/>
    </source>
</evidence>
<dbReference type="GO" id="GO:0004674">
    <property type="term" value="F:protein serine/threonine kinase activity"/>
    <property type="evidence" value="ECO:0007669"/>
    <property type="project" value="UniProtKB-KW"/>
</dbReference>
<reference evidence="25 26" key="1">
    <citation type="submission" date="2020-05" db="EMBL/GenBank/DDBJ databases">
        <title>WGS assembly of Panicum virgatum.</title>
        <authorList>
            <person name="Lovell J.T."/>
            <person name="Jenkins J."/>
            <person name="Shu S."/>
            <person name="Juenger T.E."/>
            <person name="Schmutz J."/>
        </authorList>
    </citation>
    <scope>NUCLEOTIDE SEQUENCE [LARGE SCALE GENOMIC DNA]</scope>
    <source>
        <strain evidence="26">cv. AP13</strain>
    </source>
</reference>
<dbReference type="GO" id="GO:1901001">
    <property type="term" value="P:negative regulation of response to salt stress"/>
    <property type="evidence" value="ECO:0007669"/>
    <property type="project" value="UniProtKB-ARBA"/>
</dbReference>
<keyword evidence="17" id="KW-0675">Receptor</keyword>
<feature type="transmembrane region" description="Helical" evidence="22">
    <location>
        <begin position="292"/>
        <end position="318"/>
    </location>
</feature>
<keyword evidence="18" id="KW-0325">Glycoprotein</keyword>
<evidence type="ECO:0000256" key="19">
    <source>
        <dbReference type="ARBA" id="ARBA00048659"/>
    </source>
</evidence>
<feature type="binding site" evidence="21">
    <location>
        <position position="381"/>
    </location>
    <ligand>
        <name>ATP</name>
        <dbReference type="ChEBI" id="CHEBI:30616"/>
    </ligand>
</feature>
<dbReference type="PANTHER" id="PTHR27007">
    <property type="match status" value="1"/>
</dbReference>
<dbReference type="PROSITE" id="PS00307">
    <property type="entry name" value="LECTIN_LEGUME_BETA"/>
    <property type="match status" value="1"/>
</dbReference>
<dbReference type="InterPro" id="IPR011009">
    <property type="entry name" value="Kinase-like_dom_sf"/>
</dbReference>
<organism evidence="25 26">
    <name type="scientific">Panicum virgatum</name>
    <name type="common">Blackwell switchgrass</name>
    <dbReference type="NCBI Taxonomy" id="38727"/>
    <lineage>
        <taxon>Eukaryota</taxon>
        <taxon>Viridiplantae</taxon>
        <taxon>Streptophyta</taxon>
        <taxon>Embryophyta</taxon>
        <taxon>Tracheophyta</taxon>
        <taxon>Spermatophyta</taxon>
        <taxon>Magnoliopsida</taxon>
        <taxon>Liliopsida</taxon>
        <taxon>Poales</taxon>
        <taxon>Poaceae</taxon>
        <taxon>PACMAD clade</taxon>
        <taxon>Panicoideae</taxon>
        <taxon>Panicodae</taxon>
        <taxon>Paniceae</taxon>
        <taxon>Panicinae</taxon>
        <taxon>Panicum</taxon>
        <taxon>Panicum sect. Hiantes</taxon>
    </lineage>
</organism>
<dbReference type="InterPro" id="IPR001220">
    <property type="entry name" value="Legume_lectin_dom"/>
</dbReference>
<dbReference type="OrthoDB" id="543442at2759"/>
<dbReference type="CDD" id="cd14066">
    <property type="entry name" value="STKc_IRAK"/>
    <property type="match status" value="1"/>
</dbReference>
<dbReference type="GO" id="GO:0005886">
    <property type="term" value="C:plasma membrane"/>
    <property type="evidence" value="ECO:0007669"/>
    <property type="project" value="UniProtKB-SubCell"/>
</dbReference>
<keyword evidence="7" id="KW-0723">Serine/threonine-protein kinase</keyword>
<keyword evidence="13" id="KW-0418">Kinase</keyword>
<dbReference type="GO" id="GO:0005524">
    <property type="term" value="F:ATP binding"/>
    <property type="evidence" value="ECO:0007669"/>
    <property type="project" value="UniProtKB-UniRule"/>
</dbReference>
<dbReference type="EC" id="2.7.11.1" evidence="5"/>
<evidence type="ECO:0000313" key="26">
    <source>
        <dbReference type="Proteomes" id="UP000823388"/>
    </source>
</evidence>
<comment type="caution">
    <text evidence="25">The sequence shown here is derived from an EMBL/GenBank/DDBJ whole genome shotgun (WGS) entry which is preliminary data.</text>
</comment>
<evidence type="ECO:0000259" key="24">
    <source>
        <dbReference type="PROSITE" id="PS50011"/>
    </source>
</evidence>
<dbReference type="InterPro" id="IPR019825">
    <property type="entry name" value="Lectin_legB_Mn/Ca_BS"/>
</dbReference>
<dbReference type="InterPro" id="IPR050528">
    <property type="entry name" value="L-type_Lectin-RKs"/>
</dbReference>
<keyword evidence="10 23" id="KW-0732">Signal</keyword>
<evidence type="ECO:0000256" key="10">
    <source>
        <dbReference type="ARBA" id="ARBA00022729"/>
    </source>
</evidence>
<dbReference type="InterPro" id="IPR013320">
    <property type="entry name" value="ConA-like_dom_sf"/>
</dbReference>
<feature type="domain" description="Protein kinase" evidence="24">
    <location>
        <begin position="352"/>
        <end position="615"/>
    </location>
</feature>
<dbReference type="SUPFAM" id="SSF49899">
    <property type="entry name" value="Concanavalin A-like lectins/glucanases"/>
    <property type="match status" value="1"/>
</dbReference>
<evidence type="ECO:0000256" key="8">
    <source>
        <dbReference type="ARBA" id="ARBA00022679"/>
    </source>
</evidence>
<evidence type="ECO:0000256" key="22">
    <source>
        <dbReference type="SAM" id="Phobius"/>
    </source>
</evidence>
<evidence type="ECO:0000256" key="4">
    <source>
        <dbReference type="ARBA" id="ARBA00010217"/>
    </source>
</evidence>
<evidence type="ECO:0000256" key="16">
    <source>
        <dbReference type="ARBA" id="ARBA00023136"/>
    </source>
</evidence>
<evidence type="ECO:0000256" key="2">
    <source>
        <dbReference type="ARBA" id="ARBA00004479"/>
    </source>
</evidence>
<comment type="catalytic activity">
    <reaction evidence="20">
        <text>L-seryl-[protein] + ATP = O-phospho-L-seryl-[protein] + ADP + H(+)</text>
        <dbReference type="Rhea" id="RHEA:17989"/>
        <dbReference type="Rhea" id="RHEA-COMP:9863"/>
        <dbReference type="Rhea" id="RHEA-COMP:11604"/>
        <dbReference type="ChEBI" id="CHEBI:15378"/>
        <dbReference type="ChEBI" id="CHEBI:29999"/>
        <dbReference type="ChEBI" id="CHEBI:30616"/>
        <dbReference type="ChEBI" id="CHEBI:83421"/>
        <dbReference type="ChEBI" id="CHEBI:456216"/>
        <dbReference type="EC" id="2.7.11.1"/>
    </reaction>
    <physiologicalReaction direction="left-to-right" evidence="20">
        <dbReference type="Rhea" id="RHEA:17990"/>
    </physiologicalReaction>
</comment>
<dbReference type="Pfam" id="PF00139">
    <property type="entry name" value="Lectin_legB"/>
    <property type="match status" value="1"/>
</dbReference>
<keyword evidence="26" id="KW-1185">Reference proteome</keyword>
<dbReference type="SMART" id="SM00220">
    <property type="entry name" value="S_TKc"/>
    <property type="match status" value="1"/>
</dbReference>
<dbReference type="GO" id="GO:0030246">
    <property type="term" value="F:carbohydrate binding"/>
    <property type="evidence" value="ECO:0007669"/>
    <property type="project" value="UniProtKB-KW"/>
</dbReference>
<evidence type="ECO:0000256" key="3">
    <source>
        <dbReference type="ARBA" id="ARBA00008536"/>
    </source>
</evidence>
<keyword evidence="14 21" id="KW-0067">ATP-binding</keyword>
<comment type="subcellular location">
    <subcellularLocation>
        <location evidence="1">Cell membrane</location>
    </subcellularLocation>
    <subcellularLocation>
        <location evidence="2">Membrane</location>
        <topology evidence="2">Single-pass type I membrane protein</topology>
    </subcellularLocation>
</comment>
<evidence type="ECO:0000256" key="23">
    <source>
        <dbReference type="SAM" id="SignalP"/>
    </source>
</evidence>
<feature type="chain" id="PRO_5035932281" description="non-specific serine/threonine protein kinase" evidence="23">
    <location>
        <begin position="27"/>
        <end position="677"/>
    </location>
</feature>
<dbReference type="FunFam" id="1.10.510.10:FF:000517">
    <property type="entry name" value="Putative receptor kinase Lecrk"/>
    <property type="match status" value="1"/>
</dbReference>
<dbReference type="Gene3D" id="2.60.120.200">
    <property type="match status" value="1"/>
</dbReference>
<comment type="catalytic activity">
    <reaction evidence="19">
        <text>L-threonyl-[protein] + ATP = O-phospho-L-threonyl-[protein] + ADP + H(+)</text>
        <dbReference type="Rhea" id="RHEA:46608"/>
        <dbReference type="Rhea" id="RHEA-COMP:11060"/>
        <dbReference type="Rhea" id="RHEA-COMP:11605"/>
        <dbReference type="ChEBI" id="CHEBI:15378"/>
        <dbReference type="ChEBI" id="CHEBI:30013"/>
        <dbReference type="ChEBI" id="CHEBI:30616"/>
        <dbReference type="ChEBI" id="CHEBI:61977"/>
        <dbReference type="ChEBI" id="CHEBI:456216"/>
        <dbReference type="EC" id="2.7.11.1"/>
    </reaction>
    <physiologicalReaction direction="left-to-right" evidence="19">
        <dbReference type="Rhea" id="RHEA:46609"/>
    </physiologicalReaction>
</comment>
<dbReference type="Pfam" id="PF00069">
    <property type="entry name" value="Pkinase"/>
    <property type="match status" value="1"/>
</dbReference>
<evidence type="ECO:0000313" key="25">
    <source>
        <dbReference type="EMBL" id="KAG2639773.1"/>
    </source>
</evidence>
<name>A0A8T0W540_PANVG</name>
<protein>
    <recommendedName>
        <fullName evidence="5">non-specific serine/threonine protein kinase</fullName>
        <ecNumber evidence="5">2.7.11.1</ecNumber>
    </recommendedName>
</protein>
<dbReference type="InterPro" id="IPR017441">
    <property type="entry name" value="Protein_kinase_ATP_BS"/>
</dbReference>
<keyword evidence="9 22" id="KW-0812">Transmembrane</keyword>
<dbReference type="InterPro" id="IPR000719">
    <property type="entry name" value="Prot_kinase_dom"/>
</dbReference>
<dbReference type="Proteomes" id="UP000823388">
    <property type="component" value="Chromosome 2K"/>
</dbReference>
<keyword evidence="16 22" id="KW-0472">Membrane</keyword>
<dbReference type="FunFam" id="2.60.120.200:FF:000051">
    <property type="entry name" value="L-type lectin-domain containing receptor kinase V.9"/>
    <property type="match status" value="1"/>
</dbReference>
<keyword evidence="15 22" id="KW-1133">Transmembrane helix</keyword>
<dbReference type="PROSITE" id="PS00107">
    <property type="entry name" value="PROTEIN_KINASE_ATP"/>
    <property type="match status" value="1"/>
</dbReference>
<accession>A0A8T0W540</accession>
<evidence type="ECO:0000256" key="18">
    <source>
        <dbReference type="ARBA" id="ARBA00023180"/>
    </source>
</evidence>
<dbReference type="FunFam" id="3.30.200.20:FF:000112">
    <property type="entry name" value="Lectin-domain containing receptor kinase A4.3"/>
    <property type="match status" value="1"/>
</dbReference>
<sequence length="677" mass="74816">MPNAIKPTPMLLLHLIALAFTLPAFTASNEQFVYSGFTGATNITVDGSAAIMPSGLLELTNGSYQLKGHALYATPLRFRRSPNGTVHSFFVSFAFGIISAFTDVSGQGMAFFLAPSMDFSTALPSQYMGLVNDRNNGNASNHILAVELDTVQNNEFGDIDSNHVGINIDGLNSVNSSSAGYYDDKSGSFYNLTLMSSEVMRVWIDYDGEAKRLDVTLAPVKMAKPVRPLVSSTQDLSQVLTDMSFVGFSSATGMVNTRHYLLGWSFGMNAPAPPIDIAKLPRLPRAVGPKKGVLVIVVLPVATASFLLTVSVVAFLAVKRHVRYAEVREDWEDEFGAHRFSYRDLYCATEGFKDEHLLGVGGFGRVYKGLLPVSKLEIAVKRVSHDSKQGMKQFIAEVVSIGRLQHRNIVRLLGYCRRKGELLLVYEYMPNGSLDKYVFGCDHNHNDNVKLNWSQRFHVIKGIASGLHYLHDEWEKVTIHRDIKASNVLLDNQMNGRLGDFGLARLYDHGVDPQTTHVVGTLGYLAPELARTGKATPVTDVYAFGVFVLEVTCGRRPINQSSDEDNQLMLVDWVLENWQKGSLIDTVDIKLQGDYDTDDACRLLKLGLLCSHPFRNSRPNMRQVLEYLDGDKPLPELSPANLSFYVMSMMQNEGFDDCIMSSCVTSLATVSDLSGAR</sequence>
<dbReference type="PROSITE" id="PS50011">
    <property type="entry name" value="PROTEIN_KINASE_DOM"/>
    <property type="match status" value="1"/>
</dbReference>
<comment type="similarity">
    <text evidence="4">In the C-terminal section; belongs to the protein kinase superfamily. Ser/Thr protein kinase family.</text>
</comment>
<dbReference type="SUPFAM" id="SSF56112">
    <property type="entry name" value="Protein kinase-like (PK-like)"/>
    <property type="match status" value="1"/>
</dbReference>
<evidence type="ECO:0000256" key="9">
    <source>
        <dbReference type="ARBA" id="ARBA00022692"/>
    </source>
</evidence>
<evidence type="ECO:0000256" key="1">
    <source>
        <dbReference type="ARBA" id="ARBA00004236"/>
    </source>
</evidence>
<keyword evidence="8" id="KW-0808">Transferase</keyword>
<dbReference type="Gene3D" id="1.10.510.10">
    <property type="entry name" value="Transferase(Phosphotransferase) domain 1"/>
    <property type="match status" value="1"/>
</dbReference>